<protein>
    <submittedName>
        <fullName evidence="3">SDR family NAD(P)-dependent oxidoreductase</fullName>
    </submittedName>
</protein>
<dbReference type="EMBL" id="CP041730">
    <property type="protein sequence ID" value="QDQ28618.1"/>
    <property type="molecule type" value="Genomic_DNA"/>
</dbReference>
<reference evidence="4" key="1">
    <citation type="submission" date="2019-07" db="EMBL/GenBank/DDBJ databases">
        <title>Chitinimonas sp. nov., isolated from Ny-Alesund, arctica soil.</title>
        <authorList>
            <person name="Xu Q."/>
            <person name="Peng F."/>
        </authorList>
    </citation>
    <scope>NUCLEOTIDE SEQUENCE [LARGE SCALE GENOMIC DNA]</scope>
    <source>
        <strain evidence="4">R3-44</strain>
    </source>
</reference>
<dbReference type="InterPro" id="IPR036291">
    <property type="entry name" value="NAD(P)-bd_dom_sf"/>
</dbReference>
<dbReference type="PANTHER" id="PTHR42901">
    <property type="entry name" value="ALCOHOL DEHYDROGENASE"/>
    <property type="match status" value="1"/>
</dbReference>
<organism evidence="3 4">
    <name type="scientific">Chitinimonas arctica</name>
    <dbReference type="NCBI Taxonomy" id="2594795"/>
    <lineage>
        <taxon>Bacteria</taxon>
        <taxon>Pseudomonadati</taxon>
        <taxon>Pseudomonadota</taxon>
        <taxon>Betaproteobacteria</taxon>
        <taxon>Neisseriales</taxon>
        <taxon>Chitinibacteraceae</taxon>
        <taxon>Chitinimonas</taxon>
    </lineage>
</organism>
<dbReference type="InterPro" id="IPR002347">
    <property type="entry name" value="SDR_fam"/>
</dbReference>
<keyword evidence="2" id="KW-0560">Oxidoreductase</keyword>
<accession>A0A516SKR5</accession>
<dbReference type="Proteomes" id="UP000317550">
    <property type="component" value="Chromosome"/>
</dbReference>
<sequence length="264" mass="28582">MQPWQDFHAPADYLRDRVILVTGAGQGLGESAAMAFAAHGATVILLGRNEKKLARVYDAIESAGGAKPAAIPLDMAKMSDQDCVNLANLLWKEFDRLDGIVHCANGFNHLSPLVNQKLEEWMDMYRVNVAAPFAISRACLPLLKRADDGAVLFVGEQHAFDPKAYWGGFAASRAGQAALAKVAADEWDKQPFPRVNLLIPGPVRSPFRTKTHPAEDLDALPLAADMAPAFLWLMGPAAAEVRGQTLYFNAQLSDTVVPDDESAS</sequence>
<dbReference type="Pfam" id="PF00106">
    <property type="entry name" value="adh_short"/>
    <property type="match status" value="1"/>
</dbReference>
<dbReference type="SUPFAM" id="SSF51735">
    <property type="entry name" value="NAD(P)-binding Rossmann-fold domains"/>
    <property type="match status" value="1"/>
</dbReference>
<dbReference type="GO" id="GO:0016491">
    <property type="term" value="F:oxidoreductase activity"/>
    <property type="evidence" value="ECO:0007669"/>
    <property type="project" value="UniProtKB-KW"/>
</dbReference>
<dbReference type="PRINTS" id="PR00081">
    <property type="entry name" value="GDHRDH"/>
</dbReference>
<dbReference type="PANTHER" id="PTHR42901:SF1">
    <property type="entry name" value="ALCOHOL DEHYDROGENASE"/>
    <property type="match status" value="1"/>
</dbReference>
<keyword evidence="4" id="KW-1185">Reference proteome</keyword>
<evidence type="ECO:0000313" key="4">
    <source>
        <dbReference type="Proteomes" id="UP000317550"/>
    </source>
</evidence>
<gene>
    <name evidence="3" type="ORF">FNU76_20930</name>
</gene>
<evidence type="ECO:0000313" key="3">
    <source>
        <dbReference type="EMBL" id="QDQ28618.1"/>
    </source>
</evidence>
<name>A0A516SKR5_9NEIS</name>
<dbReference type="KEGG" id="cari:FNU76_20930"/>
<proteinExistence type="inferred from homology"/>
<dbReference type="AlphaFoldDB" id="A0A516SKR5"/>
<evidence type="ECO:0000256" key="2">
    <source>
        <dbReference type="ARBA" id="ARBA00023002"/>
    </source>
</evidence>
<dbReference type="RefSeq" id="WP_144280001.1">
    <property type="nucleotide sequence ID" value="NZ_CP041730.1"/>
</dbReference>
<evidence type="ECO:0000256" key="1">
    <source>
        <dbReference type="ARBA" id="ARBA00006484"/>
    </source>
</evidence>
<dbReference type="OrthoDB" id="4577644at2"/>
<comment type="similarity">
    <text evidence="1">Belongs to the short-chain dehydrogenases/reductases (SDR) family.</text>
</comment>
<dbReference type="Gene3D" id="3.40.50.720">
    <property type="entry name" value="NAD(P)-binding Rossmann-like Domain"/>
    <property type="match status" value="1"/>
</dbReference>